<accession>A0A499UMM8</accession>
<evidence type="ECO:0000313" key="1">
    <source>
        <dbReference type="EMBL" id="BBJ43255.1"/>
    </source>
</evidence>
<dbReference type="GO" id="GO:0006508">
    <property type="term" value="P:proteolysis"/>
    <property type="evidence" value="ECO:0007669"/>
    <property type="project" value="InterPro"/>
</dbReference>
<dbReference type="AlphaFoldDB" id="A0A499UMM8"/>
<dbReference type="InterPro" id="IPR008257">
    <property type="entry name" value="Pept_M19"/>
</dbReference>
<dbReference type="PANTHER" id="PTHR10443">
    <property type="entry name" value="MICROSOMAL DIPEPTIDASE"/>
    <property type="match status" value="1"/>
</dbReference>
<dbReference type="Gene3D" id="3.20.20.140">
    <property type="entry name" value="Metal-dependent hydrolases"/>
    <property type="match status" value="1"/>
</dbReference>
<reference evidence="1 2" key="1">
    <citation type="journal article" date="2020" name="Int. J. Syst. Evol. Microbiol.">
        <title>Reclassification of Streptomyces castelarensis and Streptomyces sporoclivatus as later heterotypic synonyms of Streptomyces antimycoticus.</title>
        <authorList>
            <person name="Komaki H."/>
            <person name="Tamura T."/>
        </authorList>
    </citation>
    <scope>NUCLEOTIDE SEQUENCE [LARGE SCALE GENOMIC DNA]</scope>
    <source>
        <strain evidence="1 2">NBRC 100767</strain>
    </source>
</reference>
<dbReference type="SUPFAM" id="SSF51556">
    <property type="entry name" value="Metallo-dependent hydrolases"/>
    <property type="match status" value="1"/>
</dbReference>
<dbReference type="PROSITE" id="PS51365">
    <property type="entry name" value="RENAL_DIPEPTIDASE_2"/>
    <property type="match status" value="1"/>
</dbReference>
<name>A0A499UMM8_9ACTN</name>
<dbReference type="GO" id="GO:0070573">
    <property type="term" value="F:metallodipeptidase activity"/>
    <property type="evidence" value="ECO:0007669"/>
    <property type="project" value="InterPro"/>
</dbReference>
<proteinExistence type="predicted"/>
<sequence length="399" mass="43333">MTDHLAQAHGLLAAHPVVDGHNDFPWALREQVRYDLDQRDMAADLTPHTHTDIPRLRAGGVGAQFWSVYVRSDFSGDTAVSATLEQIDVVRRFTERYATDLRPAFTADDMEAARAEGRIASLMGAEGGHSINCSLATLRTLYDLGVRYMTLTHNDNVPWADSATDEPKAHGLTRFGEEVVREMNRLGMLVDLSHVSADTMRDALRVTEAPVVFSHSSARAVCDHPRNIPDDVLALLPANGGVAMATFVPKFVLPEAVAWTKAADENMRAHGMHPLEMTPAGMKVQRAFEEANPRPLATVSTVADHLDHMREVAGIDHIGIGGDFDGTAFTPEGLTDVAGYPNLIAELLDRRWSPADLAKLTWQNAVRTLRGAEDAARAAQSTRGPSLATIDHLDGAATA</sequence>
<dbReference type="InterPro" id="IPR032466">
    <property type="entry name" value="Metal_Hydrolase"/>
</dbReference>
<dbReference type="Pfam" id="PF01244">
    <property type="entry name" value="Peptidase_M19"/>
    <property type="match status" value="1"/>
</dbReference>
<dbReference type="Proteomes" id="UP000463951">
    <property type="component" value="Chromosome"/>
</dbReference>
<dbReference type="CDD" id="cd01301">
    <property type="entry name" value="rDP_like"/>
    <property type="match status" value="1"/>
</dbReference>
<protein>
    <submittedName>
        <fullName evidence="1">Dipeptidase</fullName>
    </submittedName>
</protein>
<evidence type="ECO:0000313" key="2">
    <source>
        <dbReference type="Proteomes" id="UP000463951"/>
    </source>
</evidence>
<dbReference type="EMBL" id="AP019620">
    <property type="protein sequence ID" value="BBJ43255.1"/>
    <property type="molecule type" value="Genomic_DNA"/>
</dbReference>
<dbReference type="PANTHER" id="PTHR10443:SF12">
    <property type="entry name" value="DIPEPTIDASE"/>
    <property type="match status" value="1"/>
</dbReference>
<gene>
    <name evidence="1" type="ORF">SSPO_059730</name>
</gene>
<organism evidence="1 2">
    <name type="scientific">Streptomyces antimycoticus</name>
    <dbReference type="NCBI Taxonomy" id="68175"/>
    <lineage>
        <taxon>Bacteria</taxon>
        <taxon>Bacillati</taxon>
        <taxon>Actinomycetota</taxon>
        <taxon>Actinomycetes</taxon>
        <taxon>Kitasatosporales</taxon>
        <taxon>Streptomycetaceae</taxon>
        <taxon>Streptomyces</taxon>
        <taxon>Streptomyces violaceusniger group</taxon>
    </lineage>
</organism>